<sequence length="181" mass="20845">TIKPEKYLVRKSIVDLTKFWPRSPVLIENFKNLISLIPHDIWRAALIETEDLNELNTLPQKIDTINKVDIVKIIGSKASFNVDCEEPSCWFIYNTAALRGWRAYSGLKSLPIKKANLGFIGLKLNHGKHFLWMEYQSLAPIIGLVLTTFGWIFVFLMEIIRFSRSNTKTIQLNQNNQALPD</sequence>
<keyword evidence="1" id="KW-0812">Transmembrane</keyword>
<organism evidence="2">
    <name type="scientific">marine metagenome</name>
    <dbReference type="NCBI Taxonomy" id="408172"/>
    <lineage>
        <taxon>unclassified sequences</taxon>
        <taxon>metagenomes</taxon>
        <taxon>ecological metagenomes</taxon>
    </lineage>
</organism>
<dbReference type="Pfam" id="PF09586">
    <property type="entry name" value="YfhO"/>
    <property type="match status" value="1"/>
</dbReference>
<dbReference type="InterPro" id="IPR018580">
    <property type="entry name" value="Uncharacterised_YfhO"/>
</dbReference>
<dbReference type="AlphaFoldDB" id="A0A383E0J9"/>
<reference evidence="2" key="1">
    <citation type="submission" date="2018-05" db="EMBL/GenBank/DDBJ databases">
        <authorList>
            <person name="Lanie J.A."/>
            <person name="Ng W.-L."/>
            <person name="Kazmierczak K.M."/>
            <person name="Andrzejewski T.M."/>
            <person name="Davidsen T.M."/>
            <person name="Wayne K.J."/>
            <person name="Tettelin H."/>
            <person name="Glass J.I."/>
            <person name="Rusch D."/>
            <person name="Podicherti R."/>
            <person name="Tsui H.-C.T."/>
            <person name="Winkler M.E."/>
        </authorList>
    </citation>
    <scope>NUCLEOTIDE SEQUENCE</scope>
</reference>
<protein>
    <submittedName>
        <fullName evidence="2">Uncharacterized protein</fullName>
    </submittedName>
</protein>
<feature type="transmembrane region" description="Helical" evidence="1">
    <location>
        <begin position="138"/>
        <end position="160"/>
    </location>
</feature>
<evidence type="ECO:0000313" key="2">
    <source>
        <dbReference type="EMBL" id="SVE49628.1"/>
    </source>
</evidence>
<name>A0A383E0J9_9ZZZZ</name>
<dbReference type="EMBL" id="UINC01221334">
    <property type="protein sequence ID" value="SVE49628.1"/>
    <property type="molecule type" value="Genomic_DNA"/>
</dbReference>
<feature type="non-terminal residue" evidence="2">
    <location>
        <position position="1"/>
    </location>
</feature>
<keyword evidence="1" id="KW-0472">Membrane</keyword>
<gene>
    <name evidence="2" type="ORF">METZ01_LOCUS502482</name>
</gene>
<accession>A0A383E0J9</accession>
<proteinExistence type="predicted"/>
<keyword evidence="1" id="KW-1133">Transmembrane helix</keyword>
<evidence type="ECO:0000256" key="1">
    <source>
        <dbReference type="SAM" id="Phobius"/>
    </source>
</evidence>